<evidence type="ECO:0000313" key="1">
    <source>
        <dbReference type="EMBL" id="KAJ9607233.1"/>
    </source>
</evidence>
<dbReference type="AlphaFoldDB" id="A0AA38X5I2"/>
<organism evidence="1 2">
    <name type="scientific">Cladophialophora chaetospira</name>
    <dbReference type="NCBI Taxonomy" id="386627"/>
    <lineage>
        <taxon>Eukaryota</taxon>
        <taxon>Fungi</taxon>
        <taxon>Dikarya</taxon>
        <taxon>Ascomycota</taxon>
        <taxon>Pezizomycotina</taxon>
        <taxon>Eurotiomycetes</taxon>
        <taxon>Chaetothyriomycetidae</taxon>
        <taxon>Chaetothyriales</taxon>
        <taxon>Herpotrichiellaceae</taxon>
        <taxon>Cladophialophora</taxon>
    </lineage>
</organism>
<dbReference type="Proteomes" id="UP001172673">
    <property type="component" value="Unassembled WGS sequence"/>
</dbReference>
<sequence length="179" mass="18830">MEAELLRSVVQEDEPSSTPTAVIVARLSEVSFSFDFAAVRIPSLWYEEDLSPEAGNERFADILGESVRAEKAIADTVEVVEVDCVSVRAVVAAADALMKSPFRISVNIFSACDRGESDLSLIAVGLVAGDALNATSSFADVDAAEVKVGAGKPGTTALFLPALTAAVWSHTFMHLASVP</sequence>
<name>A0AA38X5I2_9EURO</name>
<accession>A0AA38X5I2</accession>
<evidence type="ECO:0000313" key="2">
    <source>
        <dbReference type="Proteomes" id="UP001172673"/>
    </source>
</evidence>
<comment type="caution">
    <text evidence="1">The sequence shown here is derived from an EMBL/GenBank/DDBJ whole genome shotgun (WGS) entry which is preliminary data.</text>
</comment>
<protein>
    <submittedName>
        <fullName evidence="1">Uncharacterized protein</fullName>
    </submittedName>
</protein>
<gene>
    <name evidence="1" type="ORF">H2200_008305</name>
</gene>
<proteinExistence type="predicted"/>
<dbReference type="EMBL" id="JAPDRK010000012">
    <property type="protein sequence ID" value="KAJ9607233.1"/>
    <property type="molecule type" value="Genomic_DNA"/>
</dbReference>
<keyword evidence="2" id="KW-1185">Reference proteome</keyword>
<reference evidence="1" key="1">
    <citation type="submission" date="2022-10" db="EMBL/GenBank/DDBJ databases">
        <title>Culturing micro-colonial fungi from biological soil crusts in the Mojave desert and describing Neophaeococcomyces mojavensis, and introducing the new genera and species Taxawa tesnikishii.</title>
        <authorList>
            <person name="Kurbessoian T."/>
            <person name="Stajich J.E."/>
        </authorList>
    </citation>
    <scope>NUCLEOTIDE SEQUENCE</scope>
    <source>
        <strain evidence="1">TK_41</strain>
    </source>
</reference>